<comment type="caution">
    <text evidence="1">The sequence shown here is derived from an EMBL/GenBank/DDBJ whole genome shotgun (WGS) entry which is preliminary data.</text>
</comment>
<organism evidence="1 2">
    <name type="scientific">Acaulospora colombiana</name>
    <dbReference type="NCBI Taxonomy" id="27376"/>
    <lineage>
        <taxon>Eukaryota</taxon>
        <taxon>Fungi</taxon>
        <taxon>Fungi incertae sedis</taxon>
        <taxon>Mucoromycota</taxon>
        <taxon>Glomeromycotina</taxon>
        <taxon>Glomeromycetes</taxon>
        <taxon>Diversisporales</taxon>
        <taxon>Acaulosporaceae</taxon>
        <taxon>Acaulospora</taxon>
    </lineage>
</organism>
<dbReference type="Proteomes" id="UP000789525">
    <property type="component" value="Unassembled WGS sequence"/>
</dbReference>
<proteinExistence type="predicted"/>
<sequence length="203" mass="22868">MTFDLAAAYPHSTFIGLEIFPSHLSSPPPSPSSPSIEPPNATILQTHPLTSPQIPFPDECFDFVYFHSLMPTTELRDCTDGSRDNSREFEGWFRGRNAYCESQKDLRDRFHGEKGLVKDMIRVLKPNGWIEFMRIENMCACEFGSVTRKMINGYLGYIDASAIDTLNLKNSKSLLTSNKRLRNVTNESKDTLLGARGGRIGEL</sequence>
<name>A0ACA9KG74_9GLOM</name>
<accession>A0ACA9KG74</accession>
<reference evidence="1" key="1">
    <citation type="submission" date="2021-06" db="EMBL/GenBank/DDBJ databases">
        <authorList>
            <person name="Kallberg Y."/>
            <person name="Tangrot J."/>
            <person name="Rosling A."/>
        </authorList>
    </citation>
    <scope>NUCLEOTIDE SEQUENCE</scope>
    <source>
        <strain evidence="1">CL356</strain>
    </source>
</reference>
<keyword evidence="2" id="KW-1185">Reference proteome</keyword>
<evidence type="ECO:0000313" key="2">
    <source>
        <dbReference type="Proteomes" id="UP000789525"/>
    </source>
</evidence>
<protein>
    <submittedName>
        <fullName evidence="1">10283_t:CDS:1</fullName>
    </submittedName>
</protein>
<evidence type="ECO:0000313" key="1">
    <source>
        <dbReference type="EMBL" id="CAG8471467.1"/>
    </source>
</evidence>
<feature type="non-terminal residue" evidence="1">
    <location>
        <position position="203"/>
    </location>
</feature>
<gene>
    <name evidence="1" type="ORF">ACOLOM_LOCUS1605</name>
</gene>
<dbReference type="EMBL" id="CAJVPT010001954">
    <property type="protein sequence ID" value="CAG8471467.1"/>
    <property type="molecule type" value="Genomic_DNA"/>
</dbReference>